<evidence type="ECO:0000313" key="7">
    <source>
        <dbReference type="Proteomes" id="UP000050827"/>
    </source>
</evidence>
<dbReference type="GO" id="GO:0009307">
    <property type="term" value="P:DNA restriction-modification system"/>
    <property type="evidence" value="ECO:0007669"/>
    <property type="project" value="UniProtKB-KW"/>
</dbReference>
<accession>A0A0Q1BZF4</accession>
<proteinExistence type="inferred from homology"/>
<dbReference type="OrthoDB" id="32195at2"/>
<keyword evidence="5" id="KW-0949">S-adenosyl-L-methionine</keyword>
<evidence type="ECO:0000256" key="2">
    <source>
        <dbReference type="ARBA" id="ARBA00022679"/>
    </source>
</evidence>
<gene>
    <name evidence="6" type="ORF">AAY42_10130</name>
</gene>
<dbReference type="GO" id="GO:0032259">
    <property type="term" value="P:methylation"/>
    <property type="evidence" value="ECO:0007669"/>
    <property type="project" value="UniProtKB-KW"/>
</dbReference>
<keyword evidence="2 5" id="KW-0808">Transferase</keyword>
<dbReference type="InterPro" id="IPR001525">
    <property type="entry name" value="C5_MeTfrase"/>
</dbReference>
<sequence>MSFKKMKQLSVFSGGCDGFSLAGKWLGWETIGLVENDPSRIKRLKKNFPKAPIFEDIKINNEYGEFDIISGGDPCQPHSNSGNRKGKSDPRYLWPEKFAIIRKYNPRYVVNENVFGTVSNGVLDQKINDLESVGYTCWPPIVIPASYVGAWHTRKRVWLVAYSPEERRKIILCRNSSSRFKANKPPITLDTQSNPFLQFEKSMGQPPIFGMDDGIPDRVDRLGMIGDSIVPQIAYKLFSVIDFINKSNL</sequence>
<dbReference type="STRING" id="346185.AAY42_10130"/>
<keyword evidence="7" id="KW-1185">Reference proteome</keyword>
<comment type="similarity">
    <text evidence="5">Belongs to the class I-like SAM-binding methyltransferase superfamily. C5-methyltransferase family.</text>
</comment>
<evidence type="ECO:0000256" key="4">
    <source>
        <dbReference type="ARBA" id="ARBA00047422"/>
    </source>
</evidence>
<evidence type="ECO:0000256" key="1">
    <source>
        <dbReference type="ARBA" id="ARBA00022603"/>
    </source>
</evidence>
<name>A0A0Q1BZF4_9FLAO</name>
<reference evidence="6 7" key="1">
    <citation type="submission" date="2015-04" db="EMBL/GenBank/DDBJ databases">
        <title>Complete genome of flavobacterium.</title>
        <authorList>
            <person name="Kwon Y.M."/>
            <person name="Kim S.-J."/>
        </authorList>
    </citation>
    <scope>NUCLEOTIDE SEQUENCE [LARGE SCALE GENOMIC DNA]</scope>
    <source>
        <strain evidence="6 7">DK169</strain>
    </source>
</reference>
<dbReference type="PROSITE" id="PS51679">
    <property type="entry name" value="SAM_MT_C5"/>
    <property type="match status" value="1"/>
</dbReference>
<dbReference type="AlphaFoldDB" id="A0A0Q1BZF4"/>
<keyword evidence="3" id="KW-0680">Restriction system</keyword>
<evidence type="ECO:0000313" key="6">
    <source>
        <dbReference type="EMBL" id="KQC30194.1"/>
    </source>
</evidence>
<dbReference type="Proteomes" id="UP000050827">
    <property type="component" value="Unassembled WGS sequence"/>
</dbReference>
<evidence type="ECO:0000256" key="3">
    <source>
        <dbReference type="ARBA" id="ARBA00022747"/>
    </source>
</evidence>
<dbReference type="InterPro" id="IPR029063">
    <property type="entry name" value="SAM-dependent_MTases_sf"/>
</dbReference>
<dbReference type="Gene3D" id="3.40.50.150">
    <property type="entry name" value="Vaccinia Virus protein VP39"/>
    <property type="match status" value="1"/>
</dbReference>
<comment type="catalytic activity">
    <reaction evidence="4">
        <text>a 2'-deoxycytidine in DNA + S-adenosyl-L-methionine = a 5-methyl-2'-deoxycytidine in DNA + S-adenosyl-L-homocysteine + H(+)</text>
        <dbReference type="Rhea" id="RHEA:13681"/>
        <dbReference type="Rhea" id="RHEA-COMP:11369"/>
        <dbReference type="Rhea" id="RHEA-COMP:11370"/>
        <dbReference type="ChEBI" id="CHEBI:15378"/>
        <dbReference type="ChEBI" id="CHEBI:57856"/>
        <dbReference type="ChEBI" id="CHEBI:59789"/>
        <dbReference type="ChEBI" id="CHEBI:85452"/>
        <dbReference type="ChEBI" id="CHEBI:85454"/>
        <dbReference type="EC" id="2.1.1.37"/>
    </reaction>
</comment>
<dbReference type="Pfam" id="PF00145">
    <property type="entry name" value="DNA_methylase"/>
    <property type="match status" value="1"/>
</dbReference>
<dbReference type="EMBL" id="LCTZ01000002">
    <property type="protein sequence ID" value="KQC30194.1"/>
    <property type="molecule type" value="Genomic_DNA"/>
</dbReference>
<comment type="caution">
    <text evidence="6">The sequence shown here is derived from an EMBL/GenBank/DDBJ whole genome shotgun (WGS) entry which is preliminary data.</text>
</comment>
<protein>
    <submittedName>
        <fullName evidence="6">Uncharacterized protein</fullName>
    </submittedName>
</protein>
<dbReference type="SUPFAM" id="SSF53335">
    <property type="entry name" value="S-adenosyl-L-methionine-dependent methyltransferases"/>
    <property type="match status" value="1"/>
</dbReference>
<organism evidence="6 7">
    <name type="scientific">Flagellimonas eckloniae</name>
    <dbReference type="NCBI Taxonomy" id="346185"/>
    <lineage>
        <taxon>Bacteria</taxon>
        <taxon>Pseudomonadati</taxon>
        <taxon>Bacteroidota</taxon>
        <taxon>Flavobacteriia</taxon>
        <taxon>Flavobacteriales</taxon>
        <taxon>Flavobacteriaceae</taxon>
        <taxon>Flagellimonas</taxon>
    </lineage>
</organism>
<dbReference type="GO" id="GO:0003886">
    <property type="term" value="F:DNA (cytosine-5-)-methyltransferase activity"/>
    <property type="evidence" value="ECO:0007669"/>
    <property type="project" value="UniProtKB-EC"/>
</dbReference>
<keyword evidence="1 5" id="KW-0489">Methyltransferase</keyword>
<feature type="active site" evidence="5">
    <location>
        <position position="75"/>
    </location>
</feature>
<evidence type="ECO:0000256" key="5">
    <source>
        <dbReference type="PROSITE-ProRule" id="PRU01016"/>
    </source>
</evidence>